<evidence type="ECO:0000259" key="6">
    <source>
        <dbReference type="PROSITE" id="PS50011"/>
    </source>
</evidence>
<proteinExistence type="predicted"/>
<dbReference type="Gene3D" id="3.30.200.20">
    <property type="entry name" value="Phosphorylase Kinase, domain 1"/>
    <property type="match status" value="1"/>
</dbReference>
<evidence type="ECO:0000256" key="4">
    <source>
        <dbReference type="ARBA" id="ARBA00022777"/>
    </source>
</evidence>
<dbReference type="AlphaFoldDB" id="A0A1R3KHV2"/>
<dbReference type="SMART" id="SM00220">
    <property type="entry name" value="S_TKc"/>
    <property type="match status" value="1"/>
</dbReference>
<keyword evidence="2" id="KW-0808">Transferase</keyword>
<dbReference type="InterPro" id="IPR011009">
    <property type="entry name" value="Kinase-like_dom_sf"/>
</dbReference>
<keyword evidence="1" id="KW-0723">Serine/threonine-protein kinase</keyword>
<evidence type="ECO:0000256" key="5">
    <source>
        <dbReference type="ARBA" id="ARBA00022840"/>
    </source>
</evidence>
<dbReference type="FunFam" id="3.30.200.20:FF:000039">
    <property type="entry name" value="receptor-like protein kinase FERONIA"/>
    <property type="match status" value="1"/>
</dbReference>
<reference evidence="8" key="1">
    <citation type="submission" date="2013-09" db="EMBL/GenBank/DDBJ databases">
        <title>Corchorus olitorius genome sequencing.</title>
        <authorList>
            <person name="Alam M."/>
            <person name="Haque M.S."/>
            <person name="Islam M.S."/>
            <person name="Emdad E.M."/>
            <person name="Islam M.M."/>
            <person name="Ahmed B."/>
            <person name="Halim A."/>
            <person name="Hossen Q.M.M."/>
            <person name="Hossain M.Z."/>
            <person name="Ahmed R."/>
            <person name="Khan M.M."/>
            <person name="Islam R."/>
            <person name="Rashid M.M."/>
            <person name="Khan S.A."/>
            <person name="Rahman M.S."/>
            <person name="Alam M."/>
            <person name="Yahiya A.S."/>
            <person name="Khan M.S."/>
            <person name="Azam M.S."/>
            <person name="Haque T."/>
            <person name="Lashkar M.Z.H."/>
            <person name="Akhand A.I."/>
            <person name="Morshed G."/>
            <person name="Roy S."/>
            <person name="Uddin K.S."/>
            <person name="Rabeya T."/>
            <person name="Hossain A.S."/>
            <person name="Chowdhury A."/>
            <person name="Snigdha A.R."/>
            <person name="Mortoza M.S."/>
            <person name="Matin S.A."/>
            <person name="Hoque S.M.E."/>
            <person name="Islam M.K."/>
            <person name="Roy D.K."/>
            <person name="Haider R."/>
            <person name="Moosa M.M."/>
            <person name="Elias S.M."/>
            <person name="Hasan A.M."/>
            <person name="Jahan S."/>
            <person name="Shafiuddin M."/>
            <person name="Mahmood N."/>
            <person name="Shommy N.S."/>
        </authorList>
    </citation>
    <scope>NUCLEOTIDE SEQUENCE [LARGE SCALE GENOMIC DNA]</scope>
    <source>
        <strain evidence="8">cv. O-4</strain>
    </source>
</reference>
<keyword evidence="8" id="KW-1185">Reference proteome</keyword>
<evidence type="ECO:0000313" key="8">
    <source>
        <dbReference type="Proteomes" id="UP000187203"/>
    </source>
</evidence>
<dbReference type="InterPro" id="IPR000719">
    <property type="entry name" value="Prot_kinase_dom"/>
</dbReference>
<dbReference type="STRING" id="93759.A0A1R3KHV2"/>
<dbReference type="InterPro" id="IPR008271">
    <property type="entry name" value="Ser/Thr_kinase_AS"/>
</dbReference>
<keyword evidence="4" id="KW-0418">Kinase</keyword>
<evidence type="ECO:0000313" key="7">
    <source>
        <dbReference type="EMBL" id="OMP06670.1"/>
    </source>
</evidence>
<keyword evidence="5" id="KW-0067">ATP-binding</keyword>
<dbReference type="GO" id="GO:0005524">
    <property type="term" value="F:ATP binding"/>
    <property type="evidence" value="ECO:0007669"/>
    <property type="project" value="UniProtKB-KW"/>
</dbReference>
<dbReference type="PROSITE" id="PS50011">
    <property type="entry name" value="PROTEIN_KINASE_DOM"/>
    <property type="match status" value="1"/>
</dbReference>
<comment type="caution">
    <text evidence="7">The sequence shown here is derived from an EMBL/GenBank/DDBJ whole genome shotgun (WGS) entry which is preliminary data.</text>
</comment>
<sequence>MRNKHPYSLLSLFGVSDEKKLNKSKFPRSRVKEANESSLLEQLCRRFSLNEILAATFNFDSNLVIGRDGSGTVYKGFMDDGNLVVAVKRLSSFLLSRKEVVEEFRNDVQLLCQLRHQHLVSLIGFCDEEDETILVYNYMTNGSLYDHLHGNNGYDPLSWKQRLEICIGAAWGLHYLHSGAKRAIIHRDIKTKNILLDDQLDSKLSDFGLSKIGPLSMSNAPIKIQLPRSHSSTITSFGGRVGYWDPELFLNATLVTDKSDVYSLAKWRQH</sequence>
<dbReference type="PANTHER" id="PTHR46146">
    <property type="entry name" value="SERINE/THREONINE-PROTEIN KINASE-LIKE PROTEIN CCR4"/>
    <property type="match status" value="1"/>
</dbReference>
<organism evidence="7 8">
    <name type="scientific">Corchorus olitorius</name>
    <dbReference type="NCBI Taxonomy" id="93759"/>
    <lineage>
        <taxon>Eukaryota</taxon>
        <taxon>Viridiplantae</taxon>
        <taxon>Streptophyta</taxon>
        <taxon>Embryophyta</taxon>
        <taxon>Tracheophyta</taxon>
        <taxon>Spermatophyta</taxon>
        <taxon>Magnoliopsida</taxon>
        <taxon>eudicotyledons</taxon>
        <taxon>Gunneridae</taxon>
        <taxon>Pentapetalae</taxon>
        <taxon>rosids</taxon>
        <taxon>malvids</taxon>
        <taxon>Malvales</taxon>
        <taxon>Malvaceae</taxon>
        <taxon>Grewioideae</taxon>
        <taxon>Apeibeae</taxon>
        <taxon>Corchorus</taxon>
    </lineage>
</organism>
<dbReference type="SUPFAM" id="SSF56112">
    <property type="entry name" value="Protein kinase-like (PK-like)"/>
    <property type="match status" value="1"/>
</dbReference>
<dbReference type="OrthoDB" id="4062651at2759"/>
<dbReference type="Pfam" id="PF07714">
    <property type="entry name" value="PK_Tyr_Ser-Thr"/>
    <property type="match status" value="1"/>
</dbReference>
<dbReference type="EMBL" id="AWUE01013546">
    <property type="protein sequence ID" value="OMP06670.1"/>
    <property type="molecule type" value="Genomic_DNA"/>
</dbReference>
<name>A0A1R3KHV2_9ROSI</name>
<keyword evidence="3" id="KW-0547">Nucleotide-binding</keyword>
<dbReference type="PROSITE" id="PS00108">
    <property type="entry name" value="PROTEIN_KINASE_ST"/>
    <property type="match status" value="1"/>
</dbReference>
<evidence type="ECO:0000256" key="3">
    <source>
        <dbReference type="ARBA" id="ARBA00022741"/>
    </source>
</evidence>
<gene>
    <name evidence="7" type="ORF">COLO4_07985</name>
</gene>
<feature type="domain" description="Protein kinase" evidence="6">
    <location>
        <begin position="59"/>
        <end position="270"/>
    </location>
</feature>
<evidence type="ECO:0000256" key="1">
    <source>
        <dbReference type="ARBA" id="ARBA00022527"/>
    </source>
</evidence>
<evidence type="ECO:0000256" key="2">
    <source>
        <dbReference type="ARBA" id="ARBA00022679"/>
    </source>
</evidence>
<protein>
    <recommendedName>
        <fullName evidence="6">Protein kinase domain-containing protein</fullName>
    </recommendedName>
</protein>
<dbReference type="Gene3D" id="1.10.510.10">
    <property type="entry name" value="Transferase(Phosphotransferase) domain 1"/>
    <property type="match status" value="1"/>
</dbReference>
<dbReference type="Proteomes" id="UP000187203">
    <property type="component" value="Unassembled WGS sequence"/>
</dbReference>
<accession>A0A1R3KHV2</accession>
<dbReference type="InterPro" id="IPR001245">
    <property type="entry name" value="Ser-Thr/Tyr_kinase_cat_dom"/>
</dbReference>
<dbReference type="GO" id="GO:0004674">
    <property type="term" value="F:protein serine/threonine kinase activity"/>
    <property type="evidence" value="ECO:0007669"/>
    <property type="project" value="UniProtKB-KW"/>
</dbReference>